<protein>
    <submittedName>
        <fullName evidence="1 3">Uncharacterized protein</fullName>
    </submittedName>
</protein>
<dbReference type="AlphaFoldDB" id="A0A0N4W8S4"/>
<reference evidence="1 2" key="2">
    <citation type="submission" date="2018-11" db="EMBL/GenBank/DDBJ databases">
        <authorList>
            <consortium name="Pathogen Informatics"/>
        </authorList>
    </citation>
    <scope>NUCLEOTIDE SEQUENCE [LARGE SCALE GENOMIC DNA]</scope>
    <source>
        <strain evidence="1 2">MHpl1</strain>
    </source>
</reference>
<dbReference type="Proteomes" id="UP000268014">
    <property type="component" value="Unassembled WGS sequence"/>
</dbReference>
<keyword evidence="2" id="KW-1185">Reference proteome</keyword>
<evidence type="ECO:0000313" key="2">
    <source>
        <dbReference type="Proteomes" id="UP000268014"/>
    </source>
</evidence>
<name>A0A0N4W8S4_HAEPC</name>
<reference evidence="3" key="1">
    <citation type="submission" date="2017-02" db="UniProtKB">
        <authorList>
            <consortium name="WormBaseParasite"/>
        </authorList>
    </citation>
    <scope>IDENTIFICATION</scope>
</reference>
<accession>A0A0N4W8S4</accession>
<sequence length="72" mass="7985">MTTSIIQRSRFSNSVCNVGRRLNNAGIHGRRSAIKTLIILKNSGARAEFAPSLQLTLTFCSRVPVTDESKFF</sequence>
<proteinExistence type="predicted"/>
<organism evidence="3">
    <name type="scientific">Haemonchus placei</name>
    <name type="common">Barber's pole worm</name>
    <dbReference type="NCBI Taxonomy" id="6290"/>
    <lineage>
        <taxon>Eukaryota</taxon>
        <taxon>Metazoa</taxon>
        <taxon>Ecdysozoa</taxon>
        <taxon>Nematoda</taxon>
        <taxon>Chromadorea</taxon>
        <taxon>Rhabditida</taxon>
        <taxon>Rhabditina</taxon>
        <taxon>Rhabditomorpha</taxon>
        <taxon>Strongyloidea</taxon>
        <taxon>Trichostrongylidae</taxon>
        <taxon>Haemonchus</taxon>
    </lineage>
</organism>
<evidence type="ECO:0000313" key="1">
    <source>
        <dbReference type="EMBL" id="VDO29569.1"/>
    </source>
</evidence>
<evidence type="ECO:0000313" key="3">
    <source>
        <dbReference type="WBParaSite" id="HPLM_0000663601-mRNA-1"/>
    </source>
</evidence>
<dbReference type="EMBL" id="UZAF01016521">
    <property type="protein sequence ID" value="VDO29569.1"/>
    <property type="molecule type" value="Genomic_DNA"/>
</dbReference>
<dbReference type="WBParaSite" id="HPLM_0000663601-mRNA-1">
    <property type="protein sequence ID" value="HPLM_0000663601-mRNA-1"/>
    <property type="gene ID" value="HPLM_0000663601"/>
</dbReference>
<gene>
    <name evidence="1" type="ORF">HPLM_LOCUS6628</name>
</gene>